<gene>
    <name evidence="1" type="ORF">R1flu_013124</name>
</gene>
<organism evidence="1 2">
    <name type="scientific">Riccia fluitans</name>
    <dbReference type="NCBI Taxonomy" id="41844"/>
    <lineage>
        <taxon>Eukaryota</taxon>
        <taxon>Viridiplantae</taxon>
        <taxon>Streptophyta</taxon>
        <taxon>Embryophyta</taxon>
        <taxon>Marchantiophyta</taxon>
        <taxon>Marchantiopsida</taxon>
        <taxon>Marchantiidae</taxon>
        <taxon>Marchantiales</taxon>
        <taxon>Ricciaceae</taxon>
        <taxon>Riccia</taxon>
    </lineage>
</organism>
<comment type="caution">
    <text evidence="1">The sequence shown here is derived from an EMBL/GenBank/DDBJ whole genome shotgun (WGS) entry which is preliminary data.</text>
</comment>
<dbReference type="Proteomes" id="UP001605036">
    <property type="component" value="Unassembled WGS sequence"/>
</dbReference>
<proteinExistence type="predicted"/>
<name>A0ABD1XE04_9MARC</name>
<evidence type="ECO:0000313" key="1">
    <source>
        <dbReference type="EMBL" id="KAL2603054.1"/>
    </source>
</evidence>
<reference evidence="1 2" key="1">
    <citation type="submission" date="2024-09" db="EMBL/GenBank/DDBJ databases">
        <title>Chromosome-scale assembly of Riccia fluitans.</title>
        <authorList>
            <person name="Paukszto L."/>
            <person name="Sawicki J."/>
            <person name="Karawczyk K."/>
            <person name="Piernik-Szablinska J."/>
            <person name="Szczecinska M."/>
            <person name="Mazdziarz M."/>
        </authorList>
    </citation>
    <scope>NUCLEOTIDE SEQUENCE [LARGE SCALE GENOMIC DNA]</scope>
    <source>
        <strain evidence="1">Rf_01</strain>
        <tissue evidence="1">Aerial parts of the thallus</tissue>
    </source>
</reference>
<dbReference type="EMBL" id="JBHFFA010000087">
    <property type="protein sequence ID" value="KAL2603054.1"/>
    <property type="molecule type" value="Genomic_DNA"/>
</dbReference>
<accession>A0ABD1XE04</accession>
<dbReference type="AlphaFoldDB" id="A0ABD1XE04"/>
<keyword evidence="2" id="KW-1185">Reference proteome</keyword>
<evidence type="ECO:0000313" key="2">
    <source>
        <dbReference type="Proteomes" id="UP001605036"/>
    </source>
</evidence>
<protein>
    <submittedName>
        <fullName evidence="1">Uncharacterized protein</fullName>
    </submittedName>
</protein>
<sequence length="153" mass="16969">MSQGGLKTRAQAGGPDVDAEGYFCSLDLPEFESWTLDDDFEWLPIKRATRMVSAESGVETVRMTGTQLERLVPSQHVQELLAPIVSLTLVSVMAAQQCTIGQISQSPRPQLANNGHGGMIMRRRLPGDTTIEKDMIPRLSRSLEDRHTHRAKL</sequence>